<evidence type="ECO:0000256" key="2">
    <source>
        <dbReference type="SAM" id="Phobius"/>
    </source>
</evidence>
<evidence type="ECO:0000313" key="3">
    <source>
        <dbReference type="EMBL" id="AEK30943.1"/>
    </source>
</evidence>
<accession>A0A806FJ81</accession>
<proteinExistence type="predicted"/>
<organism evidence="3 4">
    <name type="scientific">Bifidobacterium animalis subsp. lactis CNCM I-2494</name>
    <dbReference type="NCBI Taxonomy" id="1042403"/>
    <lineage>
        <taxon>Bacteria</taxon>
        <taxon>Bacillati</taxon>
        <taxon>Actinomycetota</taxon>
        <taxon>Actinomycetes</taxon>
        <taxon>Bifidobacteriales</taxon>
        <taxon>Bifidobacteriaceae</taxon>
        <taxon>Bifidobacterium</taxon>
    </lineage>
</organism>
<dbReference type="GeneID" id="29695987"/>
<keyword evidence="2" id="KW-0812">Transmembrane</keyword>
<evidence type="ECO:0000256" key="1">
    <source>
        <dbReference type="SAM" id="MobiDB-lite"/>
    </source>
</evidence>
<feature type="transmembrane region" description="Helical" evidence="2">
    <location>
        <begin position="55"/>
        <end position="76"/>
    </location>
</feature>
<keyword evidence="2" id="KW-0472">Membrane</keyword>
<dbReference type="Proteomes" id="UP000008394">
    <property type="component" value="Chromosome"/>
</dbReference>
<reference evidence="3 4" key="1">
    <citation type="journal article" date="2011" name="J. Bacteriol.">
        <title>Genome Sequence of the Probiotic Strain Bifidobacterium animalis subsp. lactis CNCM I-2494.</title>
        <authorList>
            <person name="Chervaux C."/>
            <person name="Grimaldi C."/>
            <person name="Bolotin A."/>
            <person name="Quinquis B."/>
            <person name="Legrain-Raspaud S."/>
            <person name="van Hylckama Vlieg J.E."/>
            <person name="Denariaz G."/>
            <person name="Smokvina T."/>
        </authorList>
    </citation>
    <scope>NUCLEOTIDE SEQUENCE [LARGE SCALE GENOMIC DNA]</scope>
    <source>
        <strain evidence="3 4">CNCM I-2494</strain>
    </source>
</reference>
<dbReference type="RefSeq" id="WP_014482385.1">
    <property type="nucleotide sequence ID" value="NC_017215.1"/>
</dbReference>
<feature type="transmembrane region" description="Helical" evidence="2">
    <location>
        <begin position="104"/>
        <end position="131"/>
    </location>
</feature>
<dbReference type="KEGG" id="bnm:BALAC2494_01265"/>
<feature type="transmembrane region" description="Helical" evidence="2">
    <location>
        <begin position="143"/>
        <end position="169"/>
    </location>
</feature>
<feature type="region of interest" description="Disordered" evidence="1">
    <location>
        <begin position="1"/>
        <end position="24"/>
    </location>
</feature>
<dbReference type="EMBL" id="CP002915">
    <property type="protein sequence ID" value="AEK30943.1"/>
    <property type="molecule type" value="Genomic_DNA"/>
</dbReference>
<name>A0A806FJ81_BIFAN</name>
<dbReference type="AlphaFoldDB" id="A0A806FJ81"/>
<evidence type="ECO:0000313" key="4">
    <source>
        <dbReference type="Proteomes" id="UP000008394"/>
    </source>
</evidence>
<keyword evidence="2" id="KW-1133">Transmembrane helix</keyword>
<gene>
    <name evidence="3" type="ORF">BALAC2494_01265</name>
</gene>
<feature type="compositionally biased region" description="Polar residues" evidence="1">
    <location>
        <begin position="1"/>
        <end position="16"/>
    </location>
</feature>
<feature type="transmembrane region" description="Helical" evidence="2">
    <location>
        <begin position="217"/>
        <end position="238"/>
    </location>
</feature>
<sequence length="315" mass="32905">MSGAMQSANPTGTPSGTVPGAAHGAAHGASHARRLGFGGALRAEWCKVWSVTSTYVLLVLAIVFFAVNSLMMGWLMRFVESQGDGMPLGNEDLWAAVSSGADNVLLIVGILGVMVLTSEFSSSSIITSLTVNPRRTMFMNAKALVLAVVTFLASFVGMLLAWGCAAIMMGSSVSTGNAEMPAAMPWVTLLGIPLAMALGAVMSMGFGALCRSTAGGVLCVVVLFMIVPSMLQMVQLLGEKFTWVVSLNNCLPANALTYFTGVGANSFSNSASAQLSMGATHPFQPSWGWAGLIYLAWAVVVYAAGVIVMDRRDVK</sequence>
<feature type="transmembrane region" description="Helical" evidence="2">
    <location>
        <begin position="189"/>
        <end position="210"/>
    </location>
</feature>
<feature type="transmembrane region" description="Helical" evidence="2">
    <location>
        <begin position="287"/>
        <end position="309"/>
    </location>
</feature>
<protein>
    <submittedName>
        <fullName evidence="3">ABC transporter permease protein</fullName>
    </submittedName>
</protein>